<dbReference type="SUPFAM" id="SSF54495">
    <property type="entry name" value="UBC-like"/>
    <property type="match status" value="1"/>
</dbReference>
<accession>A0A6G1HQL1</accession>
<dbReference type="Pfam" id="PF00179">
    <property type="entry name" value="UQ_con"/>
    <property type="match status" value="1"/>
</dbReference>
<protein>
    <submittedName>
        <fullName evidence="2">UBC-like protein</fullName>
    </submittedName>
</protein>
<feature type="domain" description="UBC core" evidence="1">
    <location>
        <begin position="1"/>
        <end position="86"/>
    </location>
</feature>
<reference evidence="2" key="1">
    <citation type="journal article" date="2020" name="Stud. Mycol.">
        <title>101 Dothideomycetes genomes: a test case for predicting lifestyles and emergence of pathogens.</title>
        <authorList>
            <person name="Haridas S."/>
            <person name="Albert R."/>
            <person name="Binder M."/>
            <person name="Bloem J."/>
            <person name="Labutti K."/>
            <person name="Salamov A."/>
            <person name="Andreopoulos B."/>
            <person name="Baker S."/>
            <person name="Barry K."/>
            <person name="Bills G."/>
            <person name="Bluhm B."/>
            <person name="Cannon C."/>
            <person name="Castanera R."/>
            <person name="Culley D."/>
            <person name="Daum C."/>
            <person name="Ezra D."/>
            <person name="Gonzalez J."/>
            <person name="Henrissat B."/>
            <person name="Kuo A."/>
            <person name="Liang C."/>
            <person name="Lipzen A."/>
            <person name="Lutzoni F."/>
            <person name="Magnuson J."/>
            <person name="Mondo S."/>
            <person name="Nolan M."/>
            <person name="Ohm R."/>
            <person name="Pangilinan J."/>
            <person name="Park H.-J."/>
            <person name="Ramirez L."/>
            <person name="Alfaro M."/>
            <person name="Sun H."/>
            <person name="Tritt A."/>
            <person name="Yoshinaga Y."/>
            <person name="Zwiers L.-H."/>
            <person name="Turgeon B."/>
            <person name="Goodwin S."/>
            <person name="Spatafora J."/>
            <person name="Crous P."/>
            <person name="Grigoriev I."/>
        </authorList>
    </citation>
    <scope>NUCLEOTIDE SEQUENCE</scope>
    <source>
        <strain evidence="2">CBS 262.69</strain>
    </source>
</reference>
<dbReference type="AlphaFoldDB" id="A0A6G1HQL1"/>
<dbReference type="EMBL" id="ML996701">
    <property type="protein sequence ID" value="KAF2398191.1"/>
    <property type="molecule type" value="Genomic_DNA"/>
</dbReference>
<evidence type="ECO:0000259" key="1">
    <source>
        <dbReference type="PROSITE" id="PS50127"/>
    </source>
</evidence>
<dbReference type="Proteomes" id="UP000799640">
    <property type="component" value="Unassembled WGS sequence"/>
</dbReference>
<name>A0A6G1HQL1_9PEZI</name>
<organism evidence="2 3">
    <name type="scientific">Trichodelitschia bisporula</name>
    <dbReference type="NCBI Taxonomy" id="703511"/>
    <lineage>
        <taxon>Eukaryota</taxon>
        <taxon>Fungi</taxon>
        <taxon>Dikarya</taxon>
        <taxon>Ascomycota</taxon>
        <taxon>Pezizomycotina</taxon>
        <taxon>Dothideomycetes</taxon>
        <taxon>Dothideomycetes incertae sedis</taxon>
        <taxon>Phaeotrichales</taxon>
        <taxon>Phaeotrichaceae</taxon>
        <taxon>Trichodelitschia</taxon>
    </lineage>
</organism>
<proteinExistence type="predicted"/>
<dbReference type="PROSITE" id="PS50127">
    <property type="entry name" value="UBC_2"/>
    <property type="match status" value="1"/>
</dbReference>
<dbReference type="OrthoDB" id="284814at2759"/>
<dbReference type="PANTHER" id="PTHR24068">
    <property type="entry name" value="UBIQUITIN-CONJUGATING ENZYME E2"/>
    <property type="match status" value="1"/>
</dbReference>
<dbReference type="Gene3D" id="3.10.110.10">
    <property type="entry name" value="Ubiquitin Conjugating Enzyme"/>
    <property type="match status" value="1"/>
</dbReference>
<evidence type="ECO:0000313" key="2">
    <source>
        <dbReference type="EMBL" id="KAF2398191.1"/>
    </source>
</evidence>
<feature type="non-terminal residue" evidence="2">
    <location>
        <position position="1"/>
    </location>
</feature>
<sequence length="86" mass="10059">PERWPTKPPILNIETNIYHPNVDNFTGEIYVRILSPERWRPSKTIANVLYAARRTLTDPDGDNPLNREILGQYWYMLGTFNATARE</sequence>
<gene>
    <name evidence="2" type="ORF">EJ06DRAFT_480601</name>
</gene>
<keyword evidence="3" id="KW-1185">Reference proteome</keyword>
<dbReference type="InterPro" id="IPR016135">
    <property type="entry name" value="UBQ-conjugating_enzyme/RWD"/>
</dbReference>
<evidence type="ECO:0000313" key="3">
    <source>
        <dbReference type="Proteomes" id="UP000799640"/>
    </source>
</evidence>
<dbReference type="InterPro" id="IPR000608">
    <property type="entry name" value="UBC"/>
</dbReference>